<evidence type="ECO:0000256" key="12">
    <source>
        <dbReference type="PIRSR" id="PIRSR035805-1"/>
    </source>
</evidence>
<dbReference type="PANTHER" id="PTHR11441:SF0">
    <property type="entry name" value="THYMIDINE KINASE, CYTOSOLIC"/>
    <property type="match status" value="1"/>
</dbReference>
<evidence type="ECO:0000256" key="8">
    <source>
        <dbReference type="ARBA" id="ARBA00022777"/>
    </source>
</evidence>
<evidence type="ECO:0000256" key="11">
    <source>
        <dbReference type="ARBA" id="ARBA00048254"/>
    </source>
</evidence>
<protein>
    <recommendedName>
        <fullName evidence="3 14">Thymidine kinase</fullName>
        <ecNumber evidence="2 14">2.7.1.21</ecNumber>
    </recommendedName>
</protein>
<evidence type="ECO:0000256" key="3">
    <source>
        <dbReference type="ARBA" id="ARBA00020079"/>
    </source>
</evidence>
<dbReference type="InterPro" id="IPR001267">
    <property type="entry name" value="Thymidine_kinase"/>
</dbReference>
<feature type="active site" description="Proton acceptor" evidence="12">
    <location>
        <position position="92"/>
    </location>
</feature>
<proteinExistence type="inferred from homology"/>
<dbReference type="Gene3D" id="3.30.60.20">
    <property type="match status" value="1"/>
</dbReference>
<comment type="similarity">
    <text evidence="1 15">Belongs to the thymidine kinase family.</text>
</comment>
<evidence type="ECO:0000256" key="15">
    <source>
        <dbReference type="RuleBase" id="RU004165"/>
    </source>
</evidence>
<keyword evidence="17" id="KW-1185">Reference proteome</keyword>
<reference evidence="16 17" key="1">
    <citation type="journal article" date="2016" name="Genome Announc.">
        <title>Complete Genome Sequence of a New Megavirus Family Member Isolated from an Inland Water Lake for the First Time in India.</title>
        <authorList>
            <person name="Chatterjee A."/>
            <person name="Ali F."/>
            <person name="Bange D."/>
            <person name="Kondabagil K."/>
        </authorList>
    </citation>
    <scope>NUCLEOTIDE SEQUENCE [LARGE SCALE GENOMIC DNA]</scope>
    <source>
        <strain evidence="16">1</strain>
    </source>
</reference>
<dbReference type="Proteomes" id="UP000241365">
    <property type="component" value="Segment"/>
</dbReference>
<dbReference type="GO" id="GO:0004797">
    <property type="term" value="F:thymidine kinase activity"/>
    <property type="evidence" value="ECO:0007669"/>
    <property type="project" value="UniProtKB-EC"/>
</dbReference>
<dbReference type="GeneID" id="80512836"/>
<dbReference type="Gene3D" id="3.40.50.300">
    <property type="entry name" value="P-loop containing nucleotide triphosphate hydrolases"/>
    <property type="match status" value="1"/>
</dbReference>
<evidence type="ECO:0000256" key="13">
    <source>
        <dbReference type="PIRSR" id="PIRSR035805-2"/>
    </source>
</evidence>
<keyword evidence="6" id="KW-0479">Metal-binding</keyword>
<evidence type="ECO:0000256" key="9">
    <source>
        <dbReference type="ARBA" id="ARBA00022833"/>
    </source>
</evidence>
<evidence type="ECO:0000256" key="4">
    <source>
        <dbReference type="ARBA" id="ARBA00022634"/>
    </source>
</evidence>
<evidence type="ECO:0000256" key="6">
    <source>
        <dbReference type="ARBA" id="ARBA00022723"/>
    </source>
</evidence>
<dbReference type="InterPro" id="IPR027417">
    <property type="entry name" value="P-loop_NTPase"/>
</dbReference>
<dbReference type="PIRSF" id="PIRSF035805">
    <property type="entry name" value="TK_cell"/>
    <property type="match status" value="1"/>
</dbReference>
<dbReference type="GO" id="GO:0071897">
    <property type="term" value="P:DNA biosynthetic process"/>
    <property type="evidence" value="ECO:0007669"/>
    <property type="project" value="UniProtKB-KW"/>
</dbReference>
<dbReference type="InterPro" id="IPR020633">
    <property type="entry name" value="Thymidine_kinase_CS"/>
</dbReference>
<keyword evidence="4 14" id="KW-0237">DNA synthesis</keyword>
<dbReference type="KEGG" id="vg:80512836"/>
<dbReference type="PROSITE" id="PS00603">
    <property type="entry name" value="TK_CELLULAR_TYPE"/>
    <property type="match status" value="1"/>
</dbReference>
<evidence type="ECO:0000256" key="1">
    <source>
        <dbReference type="ARBA" id="ARBA00007587"/>
    </source>
</evidence>
<organism evidence="16 17">
    <name type="scientific">Powai lake megavirus</name>
    <dbReference type="NCBI Taxonomy" id="1842663"/>
    <lineage>
        <taxon>Viruses</taxon>
        <taxon>Varidnaviria</taxon>
        <taxon>Bamfordvirae</taxon>
        <taxon>Nucleocytoviricota</taxon>
        <taxon>Megaviricetes</taxon>
        <taxon>Imitervirales</taxon>
        <taxon>Mimiviridae</taxon>
        <taxon>Megamimivirinae</taxon>
        <taxon>Megavirus</taxon>
        <taxon>Megavirus powaiense</taxon>
    </lineage>
</organism>
<evidence type="ECO:0000256" key="7">
    <source>
        <dbReference type="ARBA" id="ARBA00022741"/>
    </source>
</evidence>
<dbReference type="PANTHER" id="PTHR11441">
    <property type="entry name" value="THYMIDINE KINASE"/>
    <property type="match status" value="1"/>
</dbReference>
<evidence type="ECO:0000256" key="2">
    <source>
        <dbReference type="ARBA" id="ARBA00012118"/>
    </source>
</evidence>
<dbReference type="GO" id="GO:0046872">
    <property type="term" value="F:metal ion binding"/>
    <property type="evidence" value="ECO:0007669"/>
    <property type="project" value="UniProtKB-KW"/>
</dbReference>
<keyword evidence="5 14" id="KW-0808">Transferase</keyword>
<evidence type="ECO:0000256" key="14">
    <source>
        <dbReference type="RuleBase" id="RU000544"/>
    </source>
</evidence>
<comment type="catalytic activity">
    <reaction evidence="11 14">
        <text>thymidine + ATP = dTMP + ADP + H(+)</text>
        <dbReference type="Rhea" id="RHEA:19129"/>
        <dbReference type="ChEBI" id="CHEBI:15378"/>
        <dbReference type="ChEBI" id="CHEBI:17748"/>
        <dbReference type="ChEBI" id="CHEBI:30616"/>
        <dbReference type="ChEBI" id="CHEBI:63528"/>
        <dbReference type="ChEBI" id="CHEBI:456216"/>
        <dbReference type="EC" id="2.7.1.21"/>
    </reaction>
</comment>
<dbReference type="EMBL" id="KU877344">
    <property type="protein sequence ID" value="ANB50474.1"/>
    <property type="molecule type" value="Genomic_DNA"/>
</dbReference>
<feature type="binding site" evidence="13">
    <location>
        <position position="176"/>
    </location>
    <ligand>
        <name>substrate</name>
    </ligand>
</feature>
<sequence>MSITTIIGPMFSGKTTEFIRLVDRKKIAGKRCLIIKHIRDDRFEKNDSEEKHIITHNQIRYKNCDIVYSNNLFNTNFFELVTTNYDVVGVEEGFFFDDVANFCNNLANNNIEVIVSTIDSSFKQEIFQEIGKLIAISENVIKLKAVCMQCKVNDASFTIRTVDNDNEILVGGSDIYQSVCRICLNDRQLDNKENKILGKRKRVEINKCAKNNSYNNKLIRLN</sequence>
<evidence type="ECO:0000256" key="10">
    <source>
        <dbReference type="ARBA" id="ARBA00022840"/>
    </source>
</evidence>
<dbReference type="SUPFAM" id="SSF57716">
    <property type="entry name" value="Glucocorticoid receptor-like (DNA-binding domain)"/>
    <property type="match status" value="1"/>
</dbReference>
<feature type="binding site" evidence="13">
    <location>
        <begin position="168"/>
        <end position="171"/>
    </location>
    <ligand>
        <name>substrate</name>
    </ligand>
</feature>
<dbReference type="GO" id="GO:0005524">
    <property type="term" value="F:ATP binding"/>
    <property type="evidence" value="ECO:0007669"/>
    <property type="project" value="UniProtKB-KW"/>
</dbReference>
<name>A0A167RAJ7_9VIRU</name>
<keyword evidence="10 14" id="KW-0067">ATP-binding</keyword>
<keyword evidence="7 14" id="KW-0547">Nucleotide-binding</keyword>
<keyword evidence="9" id="KW-0862">Zinc</keyword>
<evidence type="ECO:0000313" key="17">
    <source>
        <dbReference type="Proteomes" id="UP000241365"/>
    </source>
</evidence>
<dbReference type="EC" id="2.7.1.21" evidence="2 14"/>
<dbReference type="SUPFAM" id="SSF52540">
    <property type="entry name" value="P-loop containing nucleoside triphosphate hydrolases"/>
    <property type="match status" value="1"/>
</dbReference>
<dbReference type="RefSeq" id="YP_010776225.1">
    <property type="nucleotide sequence ID" value="NC_075034.1"/>
</dbReference>
<accession>A0A167RAJ7</accession>
<evidence type="ECO:0000313" key="16">
    <source>
        <dbReference type="EMBL" id="ANB50474.1"/>
    </source>
</evidence>
<dbReference type="GO" id="GO:0046104">
    <property type="term" value="P:thymidine metabolic process"/>
    <property type="evidence" value="ECO:0007669"/>
    <property type="project" value="TreeGrafter"/>
</dbReference>
<keyword evidence="8 14" id="KW-0418">Kinase</keyword>
<evidence type="ECO:0000256" key="5">
    <source>
        <dbReference type="ARBA" id="ARBA00022679"/>
    </source>
</evidence>
<dbReference type="Pfam" id="PF00265">
    <property type="entry name" value="TK"/>
    <property type="match status" value="1"/>
</dbReference>